<dbReference type="Gene3D" id="3.40.50.720">
    <property type="entry name" value="NAD(P)-binding Rossmann-like Domain"/>
    <property type="match status" value="1"/>
</dbReference>
<dbReference type="PANTHER" id="PTHR43245:SF13">
    <property type="entry name" value="UDP-D-APIOSE_UDP-D-XYLOSE SYNTHASE 2"/>
    <property type="match status" value="1"/>
</dbReference>
<dbReference type="PRINTS" id="PR01713">
    <property type="entry name" value="NUCEPIMERASE"/>
</dbReference>
<name>A0A645BF65_9ZZZZ</name>
<feature type="domain" description="NAD-dependent epimerase/dehydratase" evidence="1">
    <location>
        <begin position="2"/>
        <end position="160"/>
    </location>
</feature>
<accession>A0A645BF65</accession>
<dbReference type="AlphaFoldDB" id="A0A645BF65"/>
<reference evidence="2" key="1">
    <citation type="submission" date="2019-08" db="EMBL/GenBank/DDBJ databases">
        <authorList>
            <person name="Kucharzyk K."/>
            <person name="Murdoch R.W."/>
            <person name="Higgins S."/>
            <person name="Loffler F."/>
        </authorList>
    </citation>
    <scope>NUCLEOTIDE SEQUENCE</scope>
</reference>
<organism evidence="2">
    <name type="scientific">bioreactor metagenome</name>
    <dbReference type="NCBI Taxonomy" id="1076179"/>
    <lineage>
        <taxon>unclassified sequences</taxon>
        <taxon>metagenomes</taxon>
        <taxon>ecological metagenomes</taxon>
    </lineage>
</organism>
<proteinExistence type="predicted"/>
<dbReference type="PANTHER" id="PTHR43245">
    <property type="entry name" value="BIFUNCTIONAL POLYMYXIN RESISTANCE PROTEIN ARNA"/>
    <property type="match status" value="1"/>
</dbReference>
<evidence type="ECO:0000313" key="2">
    <source>
        <dbReference type="EMBL" id="MPM63291.1"/>
    </source>
</evidence>
<dbReference type="EMBL" id="VSSQ01019322">
    <property type="protein sequence ID" value="MPM63291.1"/>
    <property type="molecule type" value="Genomic_DNA"/>
</dbReference>
<dbReference type="SUPFAM" id="SSF51735">
    <property type="entry name" value="NAD(P)-binding Rossmann-fold domains"/>
    <property type="match status" value="1"/>
</dbReference>
<dbReference type="InterPro" id="IPR050177">
    <property type="entry name" value="Lipid_A_modif_metabolic_enz"/>
</dbReference>
<keyword evidence="2" id="KW-0413">Isomerase</keyword>
<dbReference type="InterPro" id="IPR036291">
    <property type="entry name" value="NAD(P)-bd_dom_sf"/>
</dbReference>
<evidence type="ECO:0000259" key="1">
    <source>
        <dbReference type="Pfam" id="PF01370"/>
    </source>
</evidence>
<dbReference type="EC" id="5.1.3.7" evidence="2"/>
<dbReference type="GO" id="GO:0003974">
    <property type="term" value="F:UDP-N-acetylglucosamine 4-epimerase activity"/>
    <property type="evidence" value="ECO:0007669"/>
    <property type="project" value="UniProtKB-EC"/>
</dbReference>
<dbReference type="InterPro" id="IPR001509">
    <property type="entry name" value="Epimerase_deHydtase"/>
</dbReference>
<gene>
    <name evidence="2" type="primary">wbgU_28</name>
    <name evidence="2" type="ORF">SDC9_110171</name>
</gene>
<dbReference type="Pfam" id="PF01370">
    <property type="entry name" value="Epimerase"/>
    <property type="match status" value="1"/>
</dbReference>
<sequence length="232" mass="25716">MSDIRLSIEDPALTYKVNVAGTLNLLEAMRIHDVNKMVFASTAAVYGAQSSQPNREDMQPNPISPYAFTKLLGENCCNYYSAHYQMCISSLRYFNVYGPEMNSNSPAVVILKFIENIINAKPPLVFGNGTQTRDFVHINDVTQANIKAMSSARYGVYNVGTGIPTTLNTLADIIMNLTNVHLPITYLEERKGDIHDSVADITKAKEQLGYIPSNSLEKGIFDMLNLLKKNNG</sequence>
<comment type="caution">
    <text evidence="2">The sequence shown here is derived from an EMBL/GenBank/DDBJ whole genome shotgun (WGS) entry which is preliminary data.</text>
</comment>
<protein>
    <submittedName>
        <fullName evidence="2">UDP-N-acetylglucosamine 4-epimerase</fullName>
        <ecNumber evidence="2">5.1.3.7</ecNumber>
    </submittedName>
</protein>
<dbReference type="Gene3D" id="3.90.25.10">
    <property type="entry name" value="UDP-galactose 4-epimerase, domain 1"/>
    <property type="match status" value="1"/>
</dbReference>